<protein>
    <recommendedName>
        <fullName evidence="3">LigT-like protein</fullName>
    </recommendedName>
</protein>
<evidence type="ECO:0008006" key="3">
    <source>
        <dbReference type="Google" id="ProtNLM"/>
    </source>
</evidence>
<keyword evidence="2" id="KW-1185">Reference proteome</keyword>
<sequence length="207" mass="23664">MTPRRILIPAHLSHKSALVLLPPSAIEAPIEAVRRVHDKVFARWPPHINLIYPFLALPSVQGEGSWSPELKEHIRCRIKKVTRQIEPFHMSLLTEGPKSFIHTSKSRTVWLQPSSDLVSGLQAALQTEFAECHHDQRPFVPHLSLGQAESDAQQTRIRIELHNRVTEYSTDSETKELPWFVDTIYVIERKGFKDRFNIVGGIKLGED</sequence>
<evidence type="ECO:0000313" key="2">
    <source>
        <dbReference type="Proteomes" id="UP000077069"/>
    </source>
</evidence>
<dbReference type="Proteomes" id="UP000077069">
    <property type="component" value="Unassembled WGS sequence"/>
</dbReference>
<dbReference type="EMBL" id="KV441554">
    <property type="protein sequence ID" value="OAG03883.1"/>
    <property type="molecule type" value="Genomic_DNA"/>
</dbReference>
<dbReference type="AlphaFoldDB" id="A0A177C8B8"/>
<gene>
    <name evidence="1" type="ORF">CC84DRAFT_1197472</name>
</gene>
<dbReference type="Pfam" id="PF13563">
    <property type="entry name" value="2_5_RNA_ligase2"/>
    <property type="match status" value="1"/>
</dbReference>
<dbReference type="InParanoid" id="A0A177C8B8"/>
<evidence type="ECO:0000313" key="1">
    <source>
        <dbReference type="EMBL" id="OAG03883.1"/>
    </source>
</evidence>
<dbReference type="PANTHER" id="PTHR37474:SF1">
    <property type="entry name" value="2'-5' RNA LIGASE FAMILY PROTEIN"/>
    <property type="match status" value="1"/>
</dbReference>
<reference evidence="1 2" key="1">
    <citation type="submission" date="2016-05" db="EMBL/GenBank/DDBJ databases">
        <title>Comparative analysis of secretome profiles of manganese(II)-oxidizing ascomycete fungi.</title>
        <authorList>
            <consortium name="DOE Joint Genome Institute"/>
            <person name="Zeiner C.A."/>
            <person name="Purvine S.O."/>
            <person name="Zink E.M."/>
            <person name="Wu S."/>
            <person name="Pasa-Tolic L."/>
            <person name="Chaput D.L."/>
            <person name="Haridas S."/>
            <person name="Grigoriev I.V."/>
            <person name="Santelli C.M."/>
            <person name="Hansel C.M."/>
        </authorList>
    </citation>
    <scope>NUCLEOTIDE SEQUENCE [LARGE SCALE GENOMIC DNA]</scope>
    <source>
        <strain evidence="1 2">AP3s5-JAC2a</strain>
    </source>
</reference>
<name>A0A177C8B8_9PLEO</name>
<dbReference type="InterPro" id="IPR009097">
    <property type="entry name" value="Cyclic_Pdiesterase"/>
</dbReference>
<proteinExistence type="predicted"/>
<dbReference type="Gene3D" id="3.90.1140.10">
    <property type="entry name" value="Cyclic phosphodiesterase"/>
    <property type="match status" value="1"/>
</dbReference>
<dbReference type="GeneID" id="28765010"/>
<dbReference type="OrthoDB" id="10263155at2759"/>
<dbReference type="RefSeq" id="XP_018034248.1">
    <property type="nucleotide sequence ID" value="XM_018181524.1"/>
</dbReference>
<accession>A0A177C8B8</accession>
<dbReference type="PANTHER" id="PTHR37474">
    <property type="entry name" value="RNA LIGASE/CYCLIC NUCLEOTIDE PHOSPHODIESTERASE"/>
    <property type="match status" value="1"/>
</dbReference>
<dbReference type="SUPFAM" id="SSF55144">
    <property type="entry name" value="LigT-like"/>
    <property type="match status" value="1"/>
</dbReference>
<organism evidence="1 2">
    <name type="scientific">Paraphaeosphaeria sporulosa</name>
    <dbReference type="NCBI Taxonomy" id="1460663"/>
    <lineage>
        <taxon>Eukaryota</taxon>
        <taxon>Fungi</taxon>
        <taxon>Dikarya</taxon>
        <taxon>Ascomycota</taxon>
        <taxon>Pezizomycotina</taxon>
        <taxon>Dothideomycetes</taxon>
        <taxon>Pleosporomycetidae</taxon>
        <taxon>Pleosporales</taxon>
        <taxon>Massarineae</taxon>
        <taxon>Didymosphaeriaceae</taxon>
        <taxon>Paraphaeosphaeria</taxon>
    </lineage>
</organism>